<dbReference type="PROSITE" id="PS50294">
    <property type="entry name" value="WD_REPEATS_REGION"/>
    <property type="match status" value="1"/>
</dbReference>
<dbReference type="InterPro" id="IPR013083">
    <property type="entry name" value="Znf_RING/FYVE/PHD"/>
</dbReference>
<name>A0AAD9IYP3_9ANNE</name>
<dbReference type="Proteomes" id="UP001208570">
    <property type="component" value="Unassembled WGS sequence"/>
</dbReference>
<keyword evidence="4 6" id="KW-0863">Zinc-finger</keyword>
<proteinExistence type="predicted"/>
<keyword evidence="5 6" id="KW-0862">Zinc</keyword>
<dbReference type="InterPro" id="IPR017907">
    <property type="entry name" value="Znf_RING_CS"/>
</dbReference>
<dbReference type="Pfam" id="PF00400">
    <property type="entry name" value="WD40"/>
    <property type="match status" value="4"/>
</dbReference>
<dbReference type="PROSITE" id="PS50145">
    <property type="entry name" value="ZF_TRAF"/>
    <property type="match status" value="1"/>
</dbReference>
<dbReference type="InterPro" id="IPR020472">
    <property type="entry name" value="WD40_PAC1"/>
</dbReference>
<evidence type="ECO:0000313" key="13">
    <source>
        <dbReference type="Proteomes" id="UP001208570"/>
    </source>
</evidence>
<dbReference type="SMART" id="SM00320">
    <property type="entry name" value="WD40"/>
    <property type="match status" value="6"/>
</dbReference>
<evidence type="ECO:0000256" key="3">
    <source>
        <dbReference type="ARBA" id="ARBA00022737"/>
    </source>
</evidence>
<protein>
    <recommendedName>
        <fullName evidence="14">E3 ubiquitin-protein ligase TRAF7</fullName>
    </recommendedName>
</protein>
<dbReference type="CDD" id="cd00200">
    <property type="entry name" value="WD40"/>
    <property type="match status" value="1"/>
</dbReference>
<dbReference type="GO" id="GO:0008270">
    <property type="term" value="F:zinc ion binding"/>
    <property type="evidence" value="ECO:0007669"/>
    <property type="project" value="UniProtKB-KW"/>
</dbReference>
<evidence type="ECO:0000259" key="10">
    <source>
        <dbReference type="PROSITE" id="PS50089"/>
    </source>
</evidence>
<dbReference type="CDD" id="cd16644">
    <property type="entry name" value="mRING-HC-C3HC3D_TRAF7"/>
    <property type="match status" value="1"/>
</dbReference>
<dbReference type="InterPro" id="IPR001293">
    <property type="entry name" value="Znf_TRAF"/>
</dbReference>
<evidence type="ECO:0000256" key="5">
    <source>
        <dbReference type="ARBA" id="ARBA00022833"/>
    </source>
</evidence>
<evidence type="ECO:0008006" key="14">
    <source>
        <dbReference type="Google" id="ProtNLM"/>
    </source>
</evidence>
<evidence type="ECO:0000256" key="8">
    <source>
        <dbReference type="SAM" id="Coils"/>
    </source>
</evidence>
<evidence type="ECO:0000256" key="9">
    <source>
        <dbReference type="SAM" id="MobiDB-lite"/>
    </source>
</evidence>
<keyword evidence="1 7" id="KW-0853">WD repeat</keyword>
<dbReference type="Pfam" id="PF13445">
    <property type="entry name" value="zf-RING_UBOX"/>
    <property type="match status" value="1"/>
</dbReference>
<feature type="domain" description="TRAF-type" evidence="11">
    <location>
        <begin position="226"/>
        <end position="289"/>
    </location>
</feature>
<evidence type="ECO:0000313" key="12">
    <source>
        <dbReference type="EMBL" id="KAK2142968.1"/>
    </source>
</evidence>
<feature type="repeat" description="WD" evidence="7">
    <location>
        <begin position="435"/>
        <end position="474"/>
    </location>
</feature>
<feature type="zinc finger region" description="TRAF-type" evidence="6">
    <location>
        <begin position="226"/>
        <end position="289"/>
    </location>
</feature>
<dbReference type="SUPFAM" id="SSF50978">
    <property type="entry name" value="WD40 repeat-like"/>
    <property type="match status" value="1"/>
</dbReference>
<dbReference type="EMBL" id="JAODUP010000891">
    <property type="protein sequence ID" value="KAK2142968.1"/>
    <property type="molecule type" value="Genomic_DNA"/>
</dbReference>
<dbReference type="InterPro" id="IPR001841">
    <property type="entry name" value="Znf_RING"/>
</dbReference>
<comment type="caution">
    <text evidence="12">The sequence shown here is derived from an EMBL/GenBank/DDBJ whole genome shotgun (WGS) entry which is preliminary data.</text>
</comment>
<dbReference type="PROSITE" id="PS50082">
    <property type="entry name" value="WD_REPEATS_2"/>
    <property type="match status" value="2"/>
</dbReference>
<organism evidence="12 13">
    <name type="scientific">Paralvinella palmiformis</name>
    <dbReference type="NCBI Taxonomy" id="53620"/>
    <lineage>
        <taxon>Eukaryota</taxon>
        <taxon>Metazoa</taxon>
        <taxon>Spiralia</taxon>
        <taxon>Lophotrochozoa</taxon>
        <taxon>Annelida</taxon>
        <taxon>Polychaeta</taxon>
        <taxon>Sedentaria</taxon>
        <taxon>Canalipalpata</taxon>
        <taxon>Terebellida</taxon>
        <taxon>Terebelliformia</taxon>
        <taxon>Alvinellidae</taxon>
        <taxon>Paralvinella</taxon>
    </lineage>
</organism>
<keyword evidence="13" id="KW-1185">Reference proteome</keyword>
<dbReference type="InterPro" id="IPR019775">
    <property type="entry name" value="WD40_repeat_CS"/>
</dbReference>
<keyword evidence="2 6" id="KW-0479">Metal-binding</keyword>
<keyword evidence="8" id="KW-0175">Coiled coil</keyword>
<dbReference type="InterPro" id="IPR027370">
    <property type="entry name" value="Znf-RING_euk"/>
</dbReference>
<feature type="domain" description="RING-type" evidence="10">
    <location>
        <begin position="154"/>
        <end position="190"/>
    </location>
</feature>
<gene>
    <name evidence="12" type="ORF">LSH36_891g01006</name>
</gene>
<feature type="coiled-coil region" evidence="8">
    <location>
        <begin position="295"/>
        <end position="329"/>
    </location>
</feature>
<dbReference type="InterPro" id="IPR036322">
    <property type="entry name" value="WD40_repeat_dom_sf"/>
</dbReference>
<dbReference type="PANTHER" id="PTHR19848:SF6">
    <property type="entry name" value="E3 UBIQUITIN-PROTEIN LIGASE TRAF7"/>
    <property type="match status" value="1"/>
</dbReference>
<reference evidence="12" key="1">
    <citation type="journal article" date="2023" name="Mol. Biol. Evol.">
        <title>Third-Generation Sequencing Reveals the Adaptive Role of the Epigenome in Three Deep-Sea Polychaetes.</title>
        <authorList>
            <person name="Perez M."/>
            <person name="Aroh O."/>
            <person name="Sun Y."/>
            <person name="Lan Y."/>
            <person name="Juniper S.K."/>
            <person name="Young C.R."/>
            <person name="Angers B."/>
            <person name="Qian P.Y."/>
        </authorList>
    </citation>
    <scope>NUCLEOTIDE SEQUENCE</scope>
    <source>
        <strain evidence="12">P08H-3</strain>
    </source>
</reference>
<dbReference type="PROSITE" id="PS00518">
    <property type="entry name" value="ZF_RING_1"/>
    <property type="match status" value="1"/>
</dbReference>
<keyword evidence="3" id="KW-0677">Repeat</keyword>
<evidence type="ECO:0000256" key="7">
    <source>
        <dbReference type="PROSITE-ProRule" id="PRU00221"/>
    </source>
</evidence>
<feature type="compositionally biased region" description="Polar residues" evidence="9">
    <location>
        <begin position="79"/>
        <end position="90"/>
    </location>
</feature>
<dbReference type="PROSITE" id="PS50089">
    <property type="entry name" value="ZF_RING_2"/>
    <property type="match status" value="1"/>
</dbReference>
<dbReference type="GO" id="GO:0005730">
    <property type="term" value="C:nucleolus"/>
    <property type="evidence" value="ECO:0007669"/>
    <property type="project" value="TreeGrafter"/>
</dbReference>
<dbReference type="SMART" id="SM00184">
    <property type="entry name" value="RING"/>
    <property type="match status" value="1"/>
</dbReference>
<dbReference type="InterPro" id="IPR015943">
    <property type="entry name" value="WD40/YVTN_repeat-like_dom_sf"/>
</dbReference>
<dbReference type="PANTHER" id="PTHR19848">
    <property type="entry name" value="WD40 REPEAT PROTEIN"/>
    <property type="match status" value="1"/>
</dbReference>
<feature type="repeat" description="WD" evidence="7">
    <location>
        <begin position="394"/>
        <end position="427"/>
    </location>
</feature>
<evidence type="ECO:0000256" key="1">
    <source>
        <dbReference type="ARBA" id="ARBA00022574"/>
    </source>
</evidence>
<feature type="region of interest" description="Disordered" evidence="9">
    <location>
        <begin position="66"/>
        <end position="102"/>
    </location>
</feature>
<evidence type="ECO:0000256" key="6">
    <source>
        <dbReference type="PROSITE-ProRule" id="PRU00207"/>
    </source>
</evidence>
<dbReference type="Gene3D" id="3.30.40.10">
    <property type="entry name" value="Zinc/RING finger domain, C3HC4 (zinc finger)"/>
    <property type="match status" value="1"/>
</dbReference>
<dbReference type="InterPro" id="IPR001680">
    <property type="entry name" value="WD40_rpt"/>
</dbReference>
<evidence type="ECO:0000256" key="2">
    <source>
        <dbReference type="ARBA" id="ARBA00022723"/>
    </source>
</evidence>
<dbReference type="AlphaFoldDB" id="A0AAD9IYP3"/>
<evidence type="ECO:0000259" key="11">
    <source>
        <dbReference type="PROSITE" id="PS50145"/>
    </source>
</evidence>
<dbReference type="PROSITE" id="PS00678">
    <property type="entry name" value="WD_REPEATS_1"/>
    <property type="match status" value="2"/>
</dbReference>
<accession>A0AAD9IYP3</accession>
<dbReference type="SUPFAM" id="SSF57850">
    <property type="entry name" value="RING/U-box"/>
    <property type="match status" value="1"/>
</dbReference>
<dbReference type="GO" id="GO:0007219">
    <property type="term" value="P:Notch signaling pathway"/>
    <property type="evidence" value="ECO:0007669"/>
    <property type="project" value="TreeGrafter"/>
</dbReference>
<sequence>MGKAIEVYSLMTVDDARNYHKLKDAVLHRHRLTEAPTLILQRNRIILLAWIMNHVGRSTLFSSSMQSDFPPEIPEHLQTDLSSNETSPRSSGYFPETGTNEVPGCSSPLTLPQSLGMQSGVSSAAHSSISLVDSEYKDDEITLFVEPPTKKLFCQLCNKVFRDPVIVSCGHTFCRRCVTMREKEICPVDKVALTIVVSNLAVAEQINELFVHCRYGLRLCEETGEHEENCKYSPTVCPNNPDCPPLLKKDLESHLRTCQHMKCTHHQHGCKFSGTSEELVSHLEQCKYEGIKDYIHQTEIRMADYQRRLDQKEQEIGFLRSMLSTLSEKVESLEKTFDLKLGDYSVMIKPIDLSLTSLNGFIKHELEQIQERITMSCQLGAFDPQQIFKCKGTFVGHQGPVWCLCVYGDYLFSGSSDQTIKVWNTTTNYICVKTLEGHGGIVLALCVYGTKLYSGSQDSTILVWDIDSFEHVRTLTAHDNPVCTLVAAKNMLFSGSHKNIKVWNTVTMELKQEITGLNHWVRALAASQQYLFGGSYQTIKIWDLETLNCIRELETSGGSVYSLAITGHHILCGTYENCIHVWELSTYKQVATLQGHTGTVYALAVLNTQSGTKVFSASYDRSLRLREFHPSPCLITIGGCLANLAFHVHKNGCKTSNILSELTD</sequence>
<evidence type="ECO:0000256" key="4">
    <source>
        <dbReference type="ARBA" id="ARBA00022771"/>
    </source>
</evidence>
<dbReference type="GO" id="GO:0000027">
    <property type="term" value="P:ribosomal large subunit assembly"/>
    <property type="evidence" value="ECO:0007669"/>
    <property type="project" value="TreeGrafter"/>
</dbReference>
<dbReference type="PRINTS" id="PR00320">
    <property type="entry name" value="GPROTEINBRPT"/>
</dbReference>
<dbReference type="Gene3D" id="2.130.10.10">
    <property type="entry name" value="YVTN repeat-like/Quinoprotein amine dehydrogenase"/>
    <property type="match status" value="2"/>
</dbReference>